<dbReference type="OrthoDB" id="3259067at2759"/>
<evidence type="ECO:0000256" key="1">
    <source>
        <dbReference type="SAM" id="Phobius"/>
    </source>
</evidence>
<gene>
    <name evidence="2" type="ORF">LshimejAT787_0601150</name>
</gene>
<feature type="transmembrane region" description="Helical" evidence="1">
    <location>
        <begin position="232"/>
        <end position="253"/>
    </location>
</feature>
<name>A0A9P3PN58_LYOSH</name>
<dbReference type="Proteomes" id="UP001063166">
    <property type="component" value="Unassembled WGS sequence"/>
</dbReference>
<dbReference type="EMBL" id="BRPK01000006">
    <property type="protein sequence ID" value="GLB38953.1"/>
    <property type="molecule type" value="Genomic_DNA"/>
</dbReference>
<protein>
    <submittedName>
        <fullName evidence="2">Uncharacterized protein</fullName>
    </submittedName>
</protein>
<keyword evidence="1" id="KW-1133">Transmembrane helix</keyword>
<feature type="transmembrane region" description="Helical" evidence="1">
    <location>
        <begin position="259"/>
        <end position="281"/>
    </location>
</feature>
<sequence length="319" mass="35412">MDESARSLISFVSRQLEDEEHNSPELIKTFISFHLFGLFGMLIVLATVLCSRSISRHSTWYSFVISWIISTTSYTLLFWGGNLIGPEPPYILCLMQGILIYSAPPLTAATTLALVIQIRFLLCSVITSTPSKAPRIPGILLTSLLVVPYLLYVTILIGTLVVGWRDPLIVRRVGSGMYCNFSNRVPGRVSTVLVALIMLPAVVLEVLICTALRRQWALFKSQPDALSMALRVVAFTFVGIFAIALSLVFFFTIDRASALNIVISIVPVSAVLIFGTQPDVLRVWMFWKKRPPPTTPEKQLEVEPTATPDSKFIVIDIHA</sequence>
<feature type="transmembrane region" description="Helical" evidence="1">
    <location>
        <begin position="26"/>
        <end position="48"/>
    </location>
</feature>
<evidence type="ECO:0000313" key="3">
    <source>
        <dbReference type="Proteomes" id="UP001063166"/>
    </source>
</evidence>
<feature type="transmembrane region" description="Helical" evidence="1">
    <location>
        <begin position="139"/>
        <end position="164"/>
    </location>
</feature>
<feature type="transmembrane region" description="Helical" evidence="1">
    <location>
        <begin position="192"/>
        <end position="212"/>
    </location>
</feature>
<comment type="caution">
    <text evidence="2">The sequence shown here is derived from an EMBL/GenBank/DDBJ whole genome shotgun (WGS) entry which is preliminary data.</text>
</comment>
<keyword evidence="1" id="KW-0472">Membrane</keyword>
<reference evidence="2" key="1">
    <citation type="submission" date="2022-07" db="EMBL/GenBank/DDBJ databases">
        <title>The genome of Lyophyllum shimeji provides insight into the initial evolution of ectomycorrhizal fungal genome.</title>
        <authorList>
            <person name="Kobayashi Y."/>
            <person name="Shibata T."/>
            <person name="Hirakawa H."/>
            <person name="Shigenobu S."/>
            <person name="Nishiyama T."/>
            <person name="Yamada A."/>
            <person name="Hasebe M."/>
            <person name="Kawaguchi M."/>
        </authorList>
    </citation>
    <scope>NUCLEOTIDE SEQUENCE</scope>
    <source>
        <strain evidence="2">AT787</strain>
    </source>
</reference>
<keyword evidence="1" id="KW-0812">Transmembrane</keyword>
<organism evidence="2 3">
    <name type="scientific">Lyophyllum shimeji</name>
    <name type="common">Hon-shimeji</name>
    <name type="synonym">Tricholoma shimeji</name>
    <dbReference type="NCBI Taxonomy" id="47721"/>
    <lineage>
        <taxon>Eukaryota</taxon>
        <taxon>Fungi</taxon>
        <taxon>Dikarya</taxon>
        <taxon>Basidiomycota</taxon>
        <taxon>Agaricomycotina</taxon>
        <taxon>Agaricomycetes</taxon>
        <taxon>Agaricomycetidae</taxon>
        <taxon>Agaricales</taxon>
        <taxon>Tricholomatineae</taxon>
        <taxon>Lyophyllaceae</taxon>
        <taxon>Lyophyllum</taxon>
    </lineage>
</organism>
<evidence type="ECO:0000313" key="2">
    <source>
        <dbReference type="EMBL" id="GLB38953.1"/>
    </source>
</evidence>
<feature type="transmembrane region" description="Helical" evidence="1">
    <location>
        <begin position="60"/>
        <end position="79"/>
    </location>
</feature>
<keyword evidence="3" id="KW-1185">Reference proteome</keyword>
<feature type="transmembrane region" description="Helical" evidence="1">
    <location>
        <begin position="99"/>
        <end position="127"/>
    </location>
</feature>
<dbReference type="AlphaFoldDB" id="A0A9P3PN58"/>
<proteinExistence type="predicted"/>
<accession>A0A9P3PN58</accession>